<organism evidence="7 8">
    <name type="scientific">Deinococcus caeni</name>
    <dbReference type="NCBI Taxonomy" id="569127"/>
    <lineage>
        <taxon>Bacteria</taxon>
        <taxon>Thermotogati</taxon>
        <taxon>Deinococcota</taxon>
        <taxon>Deinococci</taxon>
        <taxon>Deinococcales</taxon>
        <taxon>Deinococcaceae</taxon>
        <taxon>Deinococcus</taxon>
    </lineage>
</organism>
<dbReference type="InterPro" id="IPR029044">
    <property type="entry name" value="Nucleotide-diphossugar_trans"/>
</dbReference>
<sequence length="232" mass="24807">MPVPGFTVVIPARNEEAYLPLTLRALEAQRKAPDEVIVVDNGSRDGTVAAARAWGATVLRCEQPGVARTRQMGLEAARSEWVATTDADSLPSPQWLEALSGATPGRTALYGPMRFCGVAPHWSKLSGAGYSAFLHACRLVGKPNLAGANMAFSREAALLAGGYADVEAYEDVILGQALARLGPVAYVPGALVETSARRLDRGVAPFLWQHLRNITGHTRGYFEAESPTPPER</sequence>
<keyword evidence="3" id="KW-0328">Glycosyltransferase</keyword>
<evidence type="ECO:0000313" key="8">
    <source>
        <dbReference type="Proteomes" id="UP001423409"/>
    </source>
</evidence>
<keyword evidence="8" id="KW-1185">Reference proteome</keyword>
<keyword evidence="4" id="KW-0808">Transferase</keyword>
<gene>
    <name evidence="7" type="ORF">Dcae01_02329</name>
</gene>
<dbReference type="Pfam" id="PF00535">
    <property type="entry name" value="Glycos_transf_2"/>
    <property type="match status" value="1"/>
</dbReference>
<evidence type="ECO:0000256" key="2">
    <source>
        <dbReference type="ARBA" id="ARBA00022475"/>
    </source>
</evidence>
<dbReference type="Proteomes" id="UP001423409">
    <property type="component" value="Unassembled WGS sequence"/>
</dbReference>
<feature type="domain" description="Glycosyltransferase 2-like" evidence="6">
    <location>
        <begin position="7"/>
        <end position="155"/>
    </location>
</feature>
<evidence type="ECO:0000256" key="3">
    <source>
        <dbReference type="ARBA" id="ARBA00022676"/>
    </source>
</evidence>
<reference evidence="7 8" key="1">
    <citation type="submission" date="2024-02" db="EMBL/GenBank/DDBJ databases">
        <title>Deinococcus caeni NBRC 101312.</title>
        <authorList>
            <person name="Ichikawa N."/>
            <person name="Katano-Makiyama Y."/>
            <person name="Hidaka K."/>
        </authorList>
    </citation>
    <scope>NUCLEOTIDE SEQUENCE [LARGE SCALE GENOMIC DNA]</scope>
    <source>
        <strain evidence="7 8">NBRC 101312</strain>
    </source>
</reference>
<dbReference type="PANTHER" id="PTHR43646:SF2">
    <property type="entry name" value="GLYCOSYLTRANSFERASE 2-LIKE DOMAIN-CONTAINING PROTEIN"/>
    <property type="match status" value="1"/>
</dbReference>
<dbReference type="InterPro" id="IPR001173">
    <property type="entry name" value="Glyco_trans_2-like"/>
</dbReference>
<dbReference type="EMBL" id="BAABQU010000028">
    <property type="protein sequence ID" value="GAA5440804.1"/>
    <property type="molecule type" value="Genomic_DNA"/>
</dbReference>
<evidence type="ECO:0000256" key="1">
    <source>
        <dbReference type="ARBA" id="ARBA00004236"/>
    </source>
</evidence>
<name>A0ABP9UHE0_9DEIO</name>
<evidence type="ECO:0000313" key="7">
    <source>
        <dbReference type="EMBL" id="GAA5440804.1"/>
    </source>
</evidence>
<keyword evidence="5" id="KW-0472">Membrane</keyword>
<comment type="subcellular location">
    <subcellularLocation>
        <location evidence="1">Cell membrane</location>
    </subcellularLocation>
</comment>
<evidence type="ECO:0000256" key="5">
    <source>
        <dbReference type="ARBA" id="ARBA00023136"/>
    </source>
</evidence>
<evidence type="ECO:0000256" key="4">
    <source>
        <dbReference type="ARBA" id="ARBA00022679"/>
    </source>
</evidence>
<comment type="caution">
    <text evidence="7">The sequence shown here is derived from an EMBL/GenBank/DDBJ whole genome shotgun (WGS) entry which is preliminary data.</text>
</comment>
<proteinExistence type="predicted"/>
<protein>
    <recommendedName>
        <fullName evidence="6">Glycosyltransferase 2-like domain-containing protein</fullName>
    </recommendedName>
</protein>
<evidence type="ECO:0000259" key="6">
    <source>
        <dbReference type="Pfam" id="PF00535"/>
    </source>
</evidence>
<keyword evidence="2" id="KW-1003">Cell membrane</keyword>
<dbReference type="Gene3D" id="3.90.550.10">
    <property type="entry name" value="Spore Coat Polysaccharide Biosynthesis Protein SpsA, Chain A"/>
    <property type="match status" value="1"/>
</dbReference>
<accession>A0ABP9UHE0</accession>
<dbReference type="SUPFAM" id="SSF53448">
    <property type="entry name" value="Nucleotide-diphospho-sugar transferases"/>
    <property type="match status" value="1"/>
</dbReference>
<dbReference type="PANTHER" id="PTHR43646">
    <property type="entry name" value="GLYCOSYLTRANSFERASE"/>
    <property type="match status" value="1"/>
</dbReference>